<evidence type="ECO:0000259" key="5">
    <source>
        <dbReference type="Pfam" id="PF04935"/>
    </source>
</evidence>
<feature type="compositionally biased region" description="Acidic residues" evidence="4">
    <location>
        <begin position="256"/>
        <end position="268"/>
    </location>
</feature>
<dbReference type="EMBL" id="JAWIZZ010000064">
    <property type="protein sequence ID" value="KAK5773795.1"/>
    <property type="molecule type" value="Genomic_DNA"/>
</dbReference>
<sequence>MSQSLEERLRANSNAFDGLLSLIPAKYYYDEKTQDQWKAKKKSKMQMKEDKLKKLDPEQQNDETGTALDVLKKREKSAKPVRLPGQGLRSSRITITSEDNSEEGGEEEEEEEDEEDVEKAPIHVQVEESEDVSDNESINIIFDDEGNEIELNNNQSNINKANDDEGGDTDKDKDKDKDKKDESENEVKLQKQKNLELLRAKLQAKIQNMRNKRKAPGTNVDGAPVSREAILLQRKRKQELKQQRKLQDLDNSDTNSESDTDDENDLDIESGPMAKKLKKDTKNKEEDEAANADGVMYQSIMFNDGVRTTSDLQRLRKSNQGKKKGPSKHDYKAQLKILEQRKQKLQSKDELEQIKTIEKNKWQKAMLQAEGVKLKDDEKLIKKAIKRKEAKKRKSAIEWNERKRAVEINKQERAKRREENLRIRKENKGVKRSKQQKMKRKFKSIITPKKRAGFEGRLKRK</sequence>
<evidence type="ECO:0000313" key="7">
    <source>
        <dbReference type="EMBL" id="KAK5773795.1"/>
    </source>
</evidence>
<evidence type="ECO:0000313" key="8">
    <source>
        <dbReference type="Proteomes" id="UP001306508"/>
    </source>
</evidence>
<dbReference type="Proteomes" id="UP001306508">
    <property type="component" value="Unassembled WGS sequence"/>
</dbReference>
<organism evidence="7 8">
    <name type="scientific">Arxiozyma heterogenica</name>
    <dbReference type="NCBI Taxonomy" id="278026"/>
    <lineage>
        <taxon>Eukaryota</taxon>
        <taxon>Fungi</taxon>
        <taxon>Dikarya</taxon>
        <taxon>Ascomycota</taxon>
        <taxon>Saccharomycotina</taxon>
        <taxon>Saccharomycetes</taxon>
        <taxon>Saccharomycetales</taxon>
        <taxon>Saccharomycetaceae</taxon>
        <taxon>Arxiozyma</taxon>
    </lineage>
</organism>
<dbReference type="Pfam" id="PF15459">
    <property type="entry name" value="RRP14"/>
    <property type="match status" value="1"/>
</dbReference>
<dbReference type="GO" id="GO:0003723">
    <property type="term" value="F:RNA binding"/>
    <property type="evidence" value="ECO:0007669"/>
    <property type="project" value="TreeGrafter"/>
</dbReference>
<comment type="subcellular location">
    <subcellularLocation>
        <location evidence="1">Nucleus</location>
    </subcellularLocation>
</comment>
<accession>A0AAN7WEF8</accession>
<dbReference type="InterPro" id="IPR029188">
    <property type="entry name" value="Rrp14_N"/>
</dbReference>
<dbReference type="PANTHER" id="PTHR14369:SF0">
    <property type="entry name" value="SURFEIT LOCUS PROTEIN 6"/>
    <property type="match status" value="1"/>
</dbReference>
<reference evidence="8" key="1">
    <citation type="submission" date="2023-07" db="EMBL/GenBank/DDBJ databases">
        <title>A draft genome of Kazachstania heterogenica Y-27499.</title>
        <authorList>
            <person name="Donic C."/>
            <person name="Kralova J.S."/>
            <person name="Fidel L."/>
            <person name="Ben-Dor S."/>
            <person name="Jung S."/>
        </authorList>
    </citation>
    <scope>NUCLEOTIDE SEQUENCE [LARGE SCALE GENOMIC DNA]</scope>
    <source>
        <strain evidence="8">Y27499</strain>
    </source>
</reference>
<feature type="region of interest" description="Disordered" evidence="4">
    <location>
        <begin position="39"/>
        <end position="330"/>
    </location>
</feature>
<dbReference type="Pfam" id="PF04935">
    <property type="entry name" value="SURF6"/>
    <property type="match status" value="1"/>
</dbReference>
<protein>
    <recommendedName>
        <fullName evidence="9">Ribosomal RNA-processing protein 14/surfeit locus protein 6 C-terminal domain-containing protein</fullName>
    </recommendedName>
</protein>
<comment type="similarity">
    <text evidence="2">Belongs to the SURF6 family.</text>
</comment>
<evidence type="ECO:0000256" key="2">
    <source>
        <dbReference type="ARBA" id="ARBA00005904"/>
    </source>
</evidence>
<dbReference type="AlphaFoldDB" id="A0AAN7WEF8"/>
<dbReference type="GO" id="GO:0005730">
    <property type="term" value="C:nucleolus"/>
    <property type="evidence" value="ECO:0007669"/>
    <property type="project" value="TreeGrafter"/>
</dbReference>
<proteinExistence type="inferred from homology"/>
<dbReference type="PANTHER" id="PTHR14369">
    <property type="entry name" value="SURFEIT LOCUS PROTEIN 6"/>
    <property type="match status" value="1"/>
</dbReference>
<feature type="compositionally biased region" description="Basic residues" evidence="4">
    <location>
        <begin position="315"/>
        <end position="326"/>
    </location>
</feature>
<dbReference type="InterPro" id="IPR029190">
    <property type="entry name" value="Rrp14/SURF6_C"/>
</dbReference>
<evidence type="ECO:0000256" key="3">
    <source>
        <dbReference type="ARBA" id="ARBA00023242"/>
    </source>
</evidence>
<dbReference type="GO" id="GO:0003677">
    <property type="term" value="F:DNA binding"/>
    <property type="evidence" value="ECO:0007669"/>
    <property type="project" value="TreeGrafter"/>
</dbReference>
<feature type="compositionally biased region" description="Basic and acidic residues" evidence="4">
    <location>
        <begin position="46"/>
        <end position="57"/>
    </location>
</feature>
<dbReference type="GO" id="GO:0042274">
    <property type="term" value="P:ribosomal small subunit biogenesis"/>
    <property type="evidence" value="ECO:0007669"/>
    <property type="project" value="TreeGrafter"/>
</dbReference>
<keyword evidence="3" id="KW-0539">Nucleus</keyword>
<feature type="compositionally biased region" description="Acidic residues" evidence="4">
    <location>
        <begin position="99"/>
        <end position="117"/>
    </location>
</feature>
<name>A0AAN7WEF8_9SACH</name>
<feature type="compositionally biased region" description="Basic and acidic residues" evidence="4">
    <location>
        <begin position="452"/>
        <end position="461"/>
    </location>
</feature>
<dbReference type="GO" id="GO:0042273">
    <property type="term" value="P:ribosomal large subunit biogenesis"/>
    <property type="evidence" value="ECO:0007669"/>
    <property type="project" value="TreeGrafter"/>
</dbReference>
<feature type="region of interest" description="Disordered" evidence="4">
    <location>
        <begin position="411"/>
        <end position="461"/>
    </location>
</feature>
<feature type="domain" description="Ribosomal RNA-processing protein 14/surfeit locus protein 6 C-terminal" evidence="5">
    <location>
        <begin position="229"/>
        <end position="434"/>
    </location>
</feature>
<feature type="compositionally biased region" description="Polar residues" evidence="4">
    <location>
        <begin position="88"/>
        <end position="98"/>
    </location>
</feature>
<feature type="compositionally biased region" description="Basic and acidic residues" evidence="4">
    <location>
        <begin position="239"/>
        <end position="248"/>
    </location>
</feature>
<dbReference type="InterPro" id="IPR007019">
    <property type="entry name" value="SURF6"/>
</dbReference>
<feature type="domain" description="Ribosomal RNA-processing protein 14 N-terminal" evidence="6">
    <location>
        <begin position="8"/>
        <end position="58"/>
    </location>
</feature>
<evidence type="ECO:0000256" key="1">
    <source>
        <dbReference type="ARBA" id="ARBA00004123"/>
    </source>
</evidence>
<feature type="compositionally biased region" description="Basic residues" evidence="4">
    <location>
        <begin position="430"/>
        <end position="451"/>
    </location>
</feature>
<keyword evidence="8" id="KW-1185">Reference proteome</keyword>
<comment type="caution">
    <text evidence="7">The sequence shown here is derived from an EMBL/GenBank/DDBJ whole genome shotgun (WGS) entry which is preliminary data.</text>
</comment>
<feature type="compositionally biased region" description="Polar residues" evidence="4">
    <location>
        <begin position="150"/>
        <end position="160"/>
    </location>
</feature>
<evidence type="ECO:0000256" key="4">
    <source>
        <dbReference type="SAM" id="MobiDB-lite"/>
    </source>
</evidence>
<feature type="compositionally biased region" description="Basic and acidic residues" evidence="4">
    <location>
        <begin position="411"/>
        <end position="429"/>
    </location>
</feature>
<evidence type="ECO:0008006" key="9">
    <source>
        <dbReference type="Google" id="ProtNLM"/>
    </source>
</evidence>
<gene>
    <name evidence="7" type="ORF">RI543_004849</name>
</gene>
<feature type="compositionally biased region" description="Basic and acidic residues" evidence="4">
    <location>
        <begin position="168"/>
        <end position="199"/>
    </location>
</feature>
<evidence type="ECO:0000259" key="6">
    <source>
        <dbReference type="Pfam" id="PF15459"/>
    </source>
</evidence>